<protein>
    <recommendedName>
        <fullName evidence="1">KAP NTPase domain-containing protein</fullName>
    </recommendedName>
</protein>
<dbReference type="Proteomes" id="UP001296921">
    <property type="component" value="Unassembled WGS sequence"/>
</dbReference>
<organism evidence="2 3">
    <name type="scientific">Limnobaculum allomyrinae</name>
    <dbReference type="NCBI Taxonomy" id="2791986"/>
    <lineage>
        <taxon>Bacteria</taxon>
        <taxon>Pseudomonadati</taxon>
        <taxon>Pseudomonadota</taxon>
        <taxon>Gammaproteobacteria</taxon>
        <taxon>Enterobacterales</taxon>
        <taxon>Budviciaceae</taxon>
        <taxon>Limnobaculum</taxon>
    </lineage>
</organism>
<name>A0ABS1IS17_9GAMM</name>
<keyword evidence="3" id="KW-1185">Reference proteome</keyword>
<evidence type="ECO:0000259" key="1">
    <source>
        <dbReference type="Pfam" id="PF07693"/>
    </source>
</evidence>
<gene>
    <name evidence="2" type="ORF">I2494_12610</name>
</gene>
<dbReference type="InterPro" id="IPR011646">
    <property type="entry name" value="KAP_P-loop"/>
</dbReference>
<sequence length="484" mass="56463">MLNIENAKHATWLEEFNFNNCKLNRKIYGEFIADYITGEYDGFVLNLDGAWGSGKTEFLKRIYSELLQRQHPVIYIDAWESDFSKSPLTVVTSELLYQLEAFNKNISNTNAIKNIKKFCGKFLKGTAIATSAFLAEKMVNDSSIGIEFAKTMIEDTPEKYIDKLTSEYQEQTEAIKNIRSKLNELALILEKDFEAKLPVIVLIDELDRCRPTYAIEMLEVIKHFFKTDNFVFVIATDTTQLYHSITAIYGDNFDSKQYLKRFFDRRANLPSPDIECYLDALDLDFTHYDSLDLYPKIKNEKNNGFNEYIKSIALAYELKIRDIDQLINKLFSCLRTAIREKEISARHQYINIISLLVALIEFDKDYPQFFKRCNNEAHTYAFSQEIHFLNKSTFNELVEVSLMSSILYEKKHQDGFGGEYIKNEYLSYSGIMRYSNKNNSSEFTQLLATITLKIEQKRNSDENIIKYWLWPDYKKIVELAGNLS</sequence>
<evidence type="ECO:0000313" key="3">
    <source>
        <dbReference type="Proteomes" id="UP001296921"/>
    </source>
</evidence>
<dbReference type="RefSeq" id="WP_218467140.1">
    <property type="nucleotide sequence ID" value="NZ_JADRCR010000006.1"/>
</dbReference>
<dbReference type="Pfam" id="PF07693">
    <property type="entry name" value="KAP_NTPase"/>
    <property type="match status" value="1"/>
</dbReference>
<reference evidence="2 3" key="1">
    <citation type="submission" date="2020-11" db="EMBL/GenBank/DDBJ databases">
        <title>Insectihabitans protaetiae gen. nov. sp. nov. and Insectihabitans allomyrinae sp. nov., isolated from larvae of Protaetia brevitarsis seulensis and Allomyrina dichotoma, respectively.</title>
        <authorList>
            <person name="Lee S.D."/>
            <person name="Byeon Y.-S."/>
            <person name="Kim S.-M."/>
            <person name="Yang H.L."/>
            <person name="Kim I.S."/>
        </authorList>
    </citation>
    <scope>NUCLEOTIDE SEQUENCE [LARGE SCALE GENOMIC DNA]</scope>
    <source>
        <strain evidence="2 3">BWR-B9</strain>
    </source>
</reference>
<accession>A0ABS1IS17</accession>
<comment type="caution">
    <text evidence="2">The sequence shown here is derived from an EMBL/GenBank/DDBJ whole genome shotgun (WGS) entry which is preliminary data.</text>
</comment>
<proteinExistence type="predicted"/>
<feature type="domain" description="KAP NTPase" evidence="1">
    <location>
        <begin position="31"/>
        <end position="331"/>
    </location>
</feature>
<evidence type="ECO:0000313" key="2">
    <source>
        <dbReference type="EMBL" id="MBK5144548.1"/>
    </source>
</evidence>
<dbReference type="EMBL" id="JADRCR010000006">
    <property type="protein sequence ID" value="MBK5144548.1"/>
    <property type="molecule type" value="Genomic_DNA"/>
</dbReference>